<dbReference type="EMBL" id="JARGEI010000004">
    <property type="protein sequence ID" value="KAJ8732476.1"/>
    <property type="molecule type" value="Genomic_DNA"/>
</dbReference>
<keyword evidence="5 10" id="KW-0276">Fatty acid metabolism</keyword>
<comment type="caution">
    <text evidence="11">The sequence shown here is derived from an EMBL/GenBank/DDBJ whole genome shotgun (WGS) entry which is preliminary data.</text>
</comment>
<keyword evidence="6 10" id="KW-1133">Transmembrane helix</keyword>
<dbReference type="GO" id="GO:0042761">
    <property type="term" value="P:very long-chain fatty acid biosynthetic process"/>
    <property type="evidence" value="ECO:0007669"/>
    <property type="project" value="TreeGrafter"/>
</dbReference>
<keyword evidence="2 10" id="KW-0444">Lipid biosynthesis</keyword>
<dbReference type="GO" id="GO:0009922">
    <property type="term" value="F:fatty acid elongase activity"/>
    <property type="evidence" value="ECO:0007669"/>
    <property type="project" value="UniProtKB-EC"/>
</dbReference>
<protein>
    <recommendedName>
        <fullName evidence="10">Elongation of very long chain fatty acids protein</fullName>
        <ecNumber evidence="10">2.3.1.199</ecNumber>
    </recommendedName>
    <alternativeName>
        <fullName evidence="10">Very-long-chain 3-oxoacyl-CoA synthase</fullName>
    </alternativeName>
</protein>
<gene>
    <name evidence="11" type="ORF">PYW07_015075</name>
</gene>
<dbReference type="Proteomes" id="UP001231518">
    <property type="component" value="Chromosome 6"/>
</dbReference>
<dbReference type="InterPro" id="IPR002076">
    <property type="entry name" value="ELO_fam"/>
</dbReference>
<comment type="catalytic activity">
    <reaction evidence="10">
        <text>a very-long-chain acyl-CoA + malonyl-CoA + H(+) = a very-long-chain 3-oxoacyl-CoA + CO2 + CoA</text>
        <dbReference type="Rhea" id="RHEA:32727"/>
        <dbReference type="ChEBI" id="CHEBI:15378"/>
        <dbReference type="ChEBI" id="CHEBI:16526"/>
        <dbReference type="ChEBI" id="CHEBI:57287"/>
        <dbReference type="ChEBI" id="CHEBI:57384"/>
        <dbReference type="ChEBI" id="CHEBI:90725"/>
        <dbReference type="ChEBI" id="CHEBI:90736"/>
        <dbReference type="EC" id="2.3.1.199"/>
    </reaction>
</comment>
<sequence length="288" mass="33811">MEGVINSITSTYNYVLEDLADARTKHMPLMSSPIPVIVTVVLYLKFCTDYGPRFMKNRKAYDLKQPIMYYNIFQILLSIFLVYEGLHYLCMEDYSFGCDPFMNSDDPRVTRTAVCSWFYFFGKLTELLDTVFFVFRKKSRQISTLHLYHHSMVAISSWAATKYFPVGPFILIGTLNSFVHILMYTYYFIAGLGPQYQKYLWWKKYVTLVQLAQFLVVIAHNTNALFHDCNYPKHVHVFCIANTGLLFYMFSNFYYNNYIKVNPKKIEEVTTKVKPMSERKGKRLSVGQ</sequence>
<evidence type="ECO:0000256" key="10">
    <source>
        <dbReference type="RuleBase" id="RU361115"/>
    </source>
</evidence>
<evidence type="ECO:0000256" key="2">
    <source>
        <dbReference type="ARBA" id="ARBA00022516"/>
    </source>
</evidence>
<evidence type="ECO:0000256" key="1">
    <source>
        <dbReference type="ARBA" id="ARBA00004141"/>
    </source>
</evidence>
<organism evidence="11 12">
    <name type="scientific">Mythimna separata</name>
    <name type="common">Oriental armyworm</name>
    <name type="synonym">Pseudaletia separata</name>
    <dbReference type="NCBI Taxonomy" id="271217"/>
    <lineage>
        <taxon>Eukaryota</taxon>
        <taxon>Metazoa</taxon>
        <taxon>Ecdysozoa</taxon>
        <taxon>Arthropoda</taxon>
        <taxon>Hexapoda</taxon>
        <taxon>Insecta</taxon>
        <taxon>Pterygota</taxon>
        <taxon>Neoptera</taxon>
        <taxon>Endopterygota</taxon>
        <taxon>Lepidoptera</taxon>
        <taxon>Glossata</taxon>
        <taxon>Ditrysia</taxon>
        <taxon>Noctuoidea</taxon>
        <taxon>Noctuidae</taxon>
        <taxon>Noctuinae</taxon>
        <taxon>Hadenini</taxon>
        <taxon>Mythimna</taxon>
    </lineage>
</organism>
<proteinExistence type="inferred from homology"/>
<keyword evidence="9 10" id="KW-0275">Fatty acid biosynthesis</keyword>
<accession>A0AAD7YY85</accession>
<dbReference type="GO" id="GO:0005789">
    <property type="term" value="C:endoplasmic reticulum membrane"/>
    <property type="evidence" value="ECO:0007669"/>
    <property type="project" value="TreeGrafter"/>
</dbReference>
<evidence type="ECO:0000256" key="6">
    <source>
        <dbReference type="ARBA" id="ARBA00022989"/>
    </source>
</evidence>
<evidence type="ECO:0000256" key="4">
    <source>
        <dbReference type="ARBA" id="ARBA00022692"/>
    </source>
</evidence>
<dbReference type="PANTHER" id="PTHR11157">
    <property type="entry name" value="FATTY ACID ACYL TRANSFERASE-RELATED"/>
    <property type="match status" value="1"/>
</dbReference>
<dbReference type="GO" id="GO:0030148">
    <property type="term" value="P:sphingolipid biosynthetic process"/>
    <property type="evidence" value="ECO:0007669"/>
    <property type="project" value="TreeGrafter"/>
</dbReference>
<dbReference type="PANTHER" id="PTHR11157:SF116">
    <property type="entry name" value="ELONGATION OF VERY LONG CHAIN FATTY ACIDS PROTEIN-RELATED"/>
    <property type="match status" value="1"/>
</dbReference>
<feature type="transmembrane region" description="Helical" evidence="10">
    <location>
        <begin position="235"/>
        <end position="255"/>
    </location>
</feature>
<keyword evidence="3 10" id="KW-0808">Transferase</keyword>
<comment type="subcellular location">
    <subcellularLocation>
        <location evidence="1">Membrane</location>
        <topology evidence="1">Multi-pass membrane protein</topology>
    </subcellularLocation>
</comment>
<dbReference type="GO" id="GO:0019367">
    <property type="term" value="P:fatty acid elongation, saturated fatty acid"/>
    <property type="evidence" value="ECO:0007669"/>
    <property type="project" value="TreeGrafter"/>
</dbReference>
<dbReference type="EC" id="2.3.1.199" evidence="10"/>
<dbReference type="GO" id="GO:0034626">
    <property type="term" value="P:fatty acid elongation, polyunsaturated fatty acid"/>
    <property type="evidence" value="ECO:0007669"/>
    <property type="project" value="TreeGrafter"/>
</dbReference>
<feature type="transmembrane region" description="Helical" evidence="10">
    <location>
        <begin position="27"/>
        <end position="46"/>
    </location>
</feature>
<name>A0AAD7YY85_MYTSE</name>
<reference evidence="11" key="1">
    <citation type="submission" date="2023-03" db="EMBL/GenBank/DDBJ databases">
        <title>Chromosome-level genomes of two armyworms, Mythimna separata and Mythimna loreyi, provide insights into the biosynthesis and reception of sex pheromones.</title>
        <authorList>
            <person name="Zhao H."/>
        </authorList>
    </citation>
    <scope>NUCLEOTIDE SEQUENCE</scope>
    <source>
        <strain evidence="11">BeijingLab</strain>
        <tissue evidence="11">Pupa</tissue>
    </source>
</reference>
<dbReference type="Pfam" id="PF01151">
    <property type="entry name" value="ELO"/>
    <property type="match status" value="1"/>
</dbReference>
<evidence type="ECO:0000256" key="9">
    <source>
        <dbReference type="ARBA" id="ARBA00023160"/>
    </source>
</evidence>
<dbReference type="AlphaFoldDB" id="A0AAD7YY85"/>
<evidence type="ECO:0000256" key="3">
    <source>
        <dbReference type="ARBA" id="ARBA00022679"/>
    </source>
</evidence>
<evidence type="ECO:0000313" key="11">
    <source>
        <dbReference type="EMBL" id="KAJ8732476.1"/>
    </source>
</evidence>
<feature type="transmembrane region" description="Helical" evidence="10">
    <location>
        <begin position="170"/>
        <end position="193"/>
    </location>
</feature>
<keyword evidence="7 10" id="KW-0443">Lipid metabolism</keyword>
<evidence type="ECO:0000256" key="5">
    <source>
        <dbReference type="ARBA" id="ARBA00022832"/>
    </source>
</evidence>
<keyword evidence="12" id="KW-1185">Reference proteome</keyword>
<dbReference type="GO" id="GO:0034625">
    <property type="term" value="P:fatty acid elongation, monounsaturated fatty acid"/>
    <property type="evidence" value="ECO:0007669"/>
    <property type="project" value="TreeGrafter"/>
</dbReference>
<comment type="similarity">
    <text evidence="10">Belongs to the ELO family.</text>
</comment>
<keyword evidence="4 10" id="KW-0812">Transmembrane</keyword>
<evidence type="ECO:0000256" key="8">
    <source>
        <dbReference type="ARBA" id="ARBA00023136"/>
    </source>
</evidence>
<evidence type="ECO:0000313" key="12">
    <source>
        <dbReference type="Proteomes" id="UP001231518"/>
    </source>
</evidence>
<evidence type="ECO:0000256" key="7">
    <source>
        <dbReference type="ARBA" id="ARBA00023098"/>
    </source>
</evidence>
<keyword evidence="8 10" id="KW-0472">Membrane</keyword>
<feature type="transmembrane region" description="Helical" evidence="10">
    <location>
        <begin position="67"/>
        <end position="86"/>
    </location>
</feature>
<feature type="transmembrane region" description="Helical" evidence="10">
    <location>
        <begin position="205"/>
        <end position="223"/>
    </location>
</feature>